<dbReference type="Pfam" id="PF24865">
    <property type="entry name" value="DUF7731"/>
    <property type="match status" value="1"/>
</dbReference>
<dbReference type="PANTHER" id="PTHR34366:SF8">
    <property type="entry name" value="TRANSMEMBRANE PROTEIN"/>
    <property type="match status" value="1"/>
</dbReference>
<sequence length="128" mass="13921">MAATSASSKSKSFVVFLLITVASFCFQSALADNGPAQILTNALLCFNNKFIYNRCNEAYRLNQSGDLNVPPEATDQFCNGACLSETQGLLNCLENIFSNFMFYNKATIGDIRGTLRGGCSYTNQRGSV</sequence>
<evidence type="ECO:0000313" key="4">
    <source>
        <dbReference type="Proteomes" id="UP000593564"/>
    </source>
</evidence>
<evidence type="ECO:0000259" key="2">
    <source>
        <dbReference type="Pfam" id="PF24865"/>
    </source>
</evidence>
<dbReference type="Proteomes" id="UP000593564">
    <property type="component" value="Unassembled WGS sequence"/>
</dbReference>
<dbReference type="EMBL" id="JACBKZ010000004">
    <property type="protein sequence ID" value="KAF5952149.1"/>
    <property type="molecule type" value="Genomic_DNA"/>
</dbReference>
<reference evidence="3 4" key="2">
    <citation type="submission" date="2020-07" db="EMBL/GenBank/DDBJ databases">
        <title>Genome assembly of wild tea tree DASZ reveals pedigree and selection history of tea varieties.</title>
        <authorList>
            <person name="Zhang W."/>
        </authorList>
    </citation>
    <scope>NUCLEOTIDE SEQUENCE [LARGE SCALE GENOMIC DNA]</scope>
    <source>
        <strain evidence="4">cv. G240</strain>
        <tissue evidence="3">Leaf</tissue>
    </source>
</reference>
<evidence type="ECO:0000256" key="1">
    <source>
        <dbReference type="SAM" id="SignalP"/>
    </source>
</evidence>
<gene>
    <name evidence="3" type="ORF">HYC85_010093</name>
</gene>
<dbReference type="PANTHER" id="PTHR34366">
    <property type="entry name" value="OS07G0289901 PROTEIN-RELATED"/>
    <property type="match status" value="1"/>
</dbReference>
<comment type="caution">
    <text evidence="3">The sequence shown here is derived from an EMBL/GenBank/DDBJ whole genome shotgun (WGS) entry which is preliminary data.</text>
</comment>
<feature type="chain" id="PRO_5029648012" description="DUF7731 domain-containing protein" evidence="1">
    <location>
        <begin position="32"/>
        <end position="128"/>
    </location>
</feature>
<evidence type="ECO:0000313" key="3">
    <source>
        <dbReference type="EMBL" id="KAF5952149.1"/>
    </source>
</evidence>
<name>A0A7J7HHH1_CAMSI</name>
<protein>
    <recommendedName>
        <fullName evidence="2">DUF7731 domain-containing protein</fullName>
    </recommendedName>
</protein>
<feature type="domain" description="DUF7731" evidence="2">
    <location>
        <begin position="35"/>
        <end position="127"/>
    </location>
</feature>
<dbReference type="InterPro" id="IPR056633">
    <property type="entry name" value="DUF7731"/>
</dbReference>
<feature type="signal peptide" evidence="1">
    <location>
        <begin position="1"/>
        <end position="31"/>
    </location>
</feature>
<keyword evidence="4" id="KW-1185">Reference proteome</keyword>
<dbReference type="AlphaFoldDB" id="A0A7J7HHH1"/>
<keyword evidence="1" id="KW-0732">Signal</keyword>
<proteinExistence type="predicted"/>
<organism evidence="3 4">
    <name type="scientific">Camellia sinensis</name>
    <name type="common">Tea plant</name>
    <name type="synonym">Thea sinensis</name>
    <dbReference type="NCBI Taxonomy" id="4442"/>
    <lineage>
        <taxon>Eukaryota</taxon>
        <taxon>Viridiplantae</taxon>
        <taxon>Streptophyta</taxon>
        <taxon>Embryophyta</taxon>
        <taxon>Tracheophyta</taxon>
        <taxon>Spermatophyta</taxon>
        <taxon>Magnoliopsida</taxon>
        <taxon>eudicotyledons</taxon>
        <taxon>Gunneridae</taxon>
        <taxon>Pentapetalae</taxon>
        <taxon>asterids</taxon>
        <taxon>Ericales</taxon>
        <taxon>Theaceae</taxon>
        <taxon>Camellia</taxon>
    </lineage>
</organism>
<reference evidence="4" key="1">
    <citation type="journal article" date="2020" name="Nat. Commun.">
        <title>Genome assembly of wild tea tree DASZ reveals pedigree and selection history of tea varieties.</title>
        <authorList>
            <person name="Zhang W."/>
            <person name="Zhang Y."/>
            <person name="Qiu H."/>
            <person name="Guo Y."/>
            <person name="Wan H."/>
            <person name="Zhang X."/>
            <person name="Scossa F."/>
            <person name="Alseekh S."/>
            <person name="Zhang Q."/>
            <person name="Wang P."/>
            <person name="Xu L."/>
            <person name="Schmidt M.H."/>
            <person name="Jia X."/>
            <person name="Li D."/>
            <person name="Zhu A."/>
            <person name="Guo F."/>
            <person name="Chen W."/>
            <person name="Ni D."/>
            <person name="Usadel B."/>
            <person name="Fernie A.R."/>
            <person name="Wen W."/>
        </authorList>
    </citation>
    <scope>NUCLEOTIDE SEQUENCE [LARGE SCALE GENOMIC DNA]</scope>
    <source>
        <strain evidence="4">cv. G240</strain>
    </source>
</reference>
<accession>A0A7J7HHH1</accession>